<comment type="caution">
    <text evidence="2">The sequence shown here is derived from an EMBL/GenBank/DDBJ whole genome shotgun (WGS) entry which is preliminary data.</text>
</comment>
<protein>
    <submittedName>
        <fullName evidence="2">DUF962 domain-containing protein</fullName>
    </submittedName>
</protein>
<keyword evidence="1" id="KW-0812">Transmembrane</keyword>
<evidence type="ECO:0000313" key="2">
    <source>
        <dbReference type="EMBL" id="RKP48654.1"/>
    </source>
</evidence>
<dbReference type="PANTHER" id="PTHR28026:SF9">
    <property type="entry name" value="2-HYDROXY-PALMITIC ACID DIOXYGENASE MPO1"/>
    <property type="match status" value="1"/>
</dbReference>
<evidence type="ECO:0000256" key="1">
    <source>
        <dbReference type="SAM" id="Phobius"/>
    </source>
</evidence>
<name>A0A494XKQ8_9BURK</name>
<proteinExistence type="predicted"/>
<reference evidence="2 3" key="1">
    <citation type="submission" date="2018-10" db="EMBL/GenBank/DDBJ databases">
        <title>Robbsia sp. DHC34, isolated from soil.</title>
        <authorList>
            <person name="Gao Z.-H."/>
            <person name="Qiu L.-H."/>
        </authorList>
    </citation>
    <scope>NUCLEOTIDE SEQUENCE [LARGE SCALE GENOMIC DNA]</scope>
    <source>
        <strain evidence="2 3">DHC34</strain>
    </source>
</reference>
<gene>
    <name evidence="2" type="ORF">D7S86_21890</name>
</gene>
<dbReference type="AlphaFoldDB" id="A0A494XKQ8"/>
<dbReference type="OrthoDB" id="5515308at2"/>
<feature type="transmembrane region" description="Helical" evidence="1">
    <location>
        <begin position="62"/>
        <end position="85"/>
    </location>
</feature>
<accession>A0A494XKQ8</accession>
<dbReference type="RefSeq" id="WP_121089288.1">
    <property type="nucleotide sequence ID" value="NZ_RBZU01000011.1"/>
</dbReference>
<keyword evidence="1" id="KW-0472">Membrane</keyword>
<dbReference type="EMBL" id="RBZU01000011">
    <property type="protein sequence ID" value="RKP48654.1"/>
    <property type="molecule type" value="Genomic_DNA"/>
</dbReference>
<keyword evidence="1" id="KW-1133">Transmembrane helix</keyword>
<evidence type="ECO:0000313" key="3">
    <source>
        <dbReference type="Proteomes" id="UP000270342"/>
    </source>
</evidence>
<feature type="transmembrane region" description="Helical" evidence="1">
    <location>
        <begin position="21"/>
        <end position="42"/>
    </location>
</feature>
<dbReference type="GO" id="GO:0016020">
    <property type="term" value="C:membrane"/>
    <property type="evidence" value="ECO:0007669"/>
    <property type="project" value="GOC"/>
</dbReference>
<dbReference type="Proteomes" id="UP000270342">
    <property type="component" value="Unassembled WGS sequence"/>
</dbReference>
<dbReference type="Pfam" id="PF06127">
    <property type="entry name" value="Mpo1-like"/>
    <property type="match status" value="1"/>
</dbReference>
<dbReference type="InterPro" id="IPR009305">
    <property type="entry name" value="Mpo1-like"/>
</dbReference>
<keyword evidence="3" id="KW-1185">Reference proteome</keyword>
<dbReference type="PANTHER" id="PTHR28026">
    <property type="entry name" value="DUF962 DOMAIN PROTEIN (AFU_ORTHOLOGUE AFUA_8G05310)"/>
    <property type="match status" value="1"/>
</dbReference>
<sequence length="165" mass="17799">MKSLAEQMSIYQRYHRNPKNKATHFVGVPAIVLAVMLALSWVPIGHSGITLADVLVVPLLVYYFRLDGPLALASTIVLGALLALAHGLDANLSQTGAWIAFGVLFVGGWIVQLVGHAFEGRKPALADNLFQVFIAPIFLVAEVFFACGYKPGLREAVEAGHPRHA</sequence>
<feature type="transmembrane region" description="Helical" evidence="1">
    <location>
        <begin position="130"/>
        <end position="149"/>
    </location>
</feature>
<feature type="transmembrane region" description="Helical" evidence="1">
    <location>
        <begin position="97"/>
        <end position="118"/>
    </location>
</feature>
<dbReference type="GO" id="GO:0046521">
    <property type="term" value="P:sphingoid catabolic process"/>
    <property type="evidence" value="ECO:0007669"/>
    <property type="project" value="TreeGrafter"/>
</dbReference>
<organism evidence="2 3">
    <name type="scientific">Pararobbsia silviterrae</name>
    <dbReference type="NCBI Taxonomy" id="1792498"/>
    <lineage>
        <taxon>Bacteria</taxon>
        <taxon>Pseudomonadati</taxon>
        <taxon>Pseudomonadota</taxon>
        <taxon>Betaproteobacteria</taxon>
        <taxon>Burkholderiales</taxon>
        <taxon>Burkholderiaceae</taxon>
        <taxon>Pararobbsia</taxon>
    </lineage>
</organism>